<feature type="compositionally biased region" description="Basic residues" evidence="1">
    <location>
        <begin position="289"/>
        <end position="300"/>
    </location>
</feature>
<feature type="region of interest" description="Disordered" evidence="1">
    <location>
        <begin position="218"/>
        <end position="300"/>
    </location>
</feature>
<sequence>MSSSYTSATPLEPYHIRNLILILRRANDHYTHVAARIRASLRPTLHARRRAQYLGLTIDVQSAHNCPQKQVSVVPLPILEVSPAPAALVHDIREQAREPLKRRPALKCAIPRSTILTRTSPNGTTSALSSGSHYSSVTLSSAAPSEQPSVVYHSSRWFTTVDERYPRNATDAGASAVRAMQLAQPEQEWDLLDVPIDENAMDWGLELRCSEDVCEMDISPSTSASSTASSSVSVSNSDSTASSAGPATPPSNEVSSPLMIRIKRKSTEFCDNDSFEKRPRIVNDEAHPQRRNVIRIPARR</sequence>
<dbReference type="OrthoDB" id="3034033at2759"/>
<dbReference type="EMBL" id="JAACJP010000024">
    <property type="protein sequence ID" value="KAF5377283.1"/>
    <property type="molecule type" value="Genomic_DNA"/>
</dbReference>
<evidence type="ECO:0000313" key="3">
    <source>
        <dbReference type="Proteomes" id="UP000565441"/>
    </source>
</evidence>
<comment type="caution">
    <text evidence="2">The sequence shown here is derived from an EMBL/GenBank/DDBJ whole genome shotgun (WGS) entry which is preliminary data.</text>
</comment>
<protein>
    <submittedName>
        <fullName evidence="2">Uncharacterized protein</fullName>
    </submittedName>
</protein>
<keyword evidence="3" id="KW-1185">Reference proteome</keyword>
<accession>A0A8H5H5S1</accession>
<evidence type="ECO:0000256" key="1">
    <source>
        <dbReference type="SAM" id="MobiDB-lite"/>
    </source>
</evidence>
<gene>
    <name evidence="2" type="ORF">D9615_006468</name>
</gene>
<feature type="compositionally biased region" description="Basic and acidic residues" evidence="1">
    <location>
        <begin position="274"/>
        <end position="288"/>
    </location>
</feature>
<evidence type="ECO:0000313" key="2">
    <source>
        <dbReference type="EMBL" id="KAF5377283.1"/>
    </source>
</evidence>
<dbReference type="Proteomes" id="UP000565441">
    <property type="component" value="Unassembled WGS sequence"/>
</dbReference>
<dbReference type="AlphaFoldDB" id="A0A8H5H5S1"/>
<name>A0A8H5H5S1_9AGAR</name>
<organism evidence="2 3">
    <name type="scientific">Tricholomella constricta</name>
    <dbReference type="NCBI Taxonomy" id="117010"/>
    <lineage>
        <taxon>Eukaryota</taxon>
        <taxon>Fungi</taxon>
        <taxon>Dikarya</taxon>
        <taxon>Basidiomycota</taxon>
        <taxon>Agaricomycotina</taxon>
        <taxon>Agaricomycetes</taxon>
        <taxon>Agaricomycetidae</taxon>
        <taxon>Agaricales</taxon>
        <taxon>Tricholomatineae</taxon>
        <taxon>Lyophyllaceae</taxon>
        <taxon>Tricholomella</taxon>
    </lineage>
</organism>
<proteinExistence type="predicted"/>
<feature type="compositionally biased region" description="Low complexity" evidence="1">
    <location>
        <begin position="219"/>
        <end position="244"/>
    </location>
</feature>
<reference evidence="2 3" key="1">
    <citation type="journal article" date="2020" name="ISME J.">
        <title>Uncovering the hidden diversity of litter-decomposition mechanisms in mushroom-forming fungi.</title>
        <authorList>
            <person name="Floudas D."/>
            <person name="Bentzer J."/>
            <person name="Ahren D."/>
            <person name="Johansson T."/>
            <person name="Persson P."/>
            <person name="Tunlid A."/>
        </authorList>
    </citation>
    <scope>NUCLEOTIDE SEQUENCE [LARGE SCALE GENOMIC DNA]</scope>
    <source>
        <strain evidence="2 3">CBS 661.87</strain>
    </source>
</reference>